<dbReference type="EMBL" id="AKCR02000092">
    <property type="protein sequence ID" value="PKK21081.1"/>
    <property type="molecule type" value="Genomic_DNA"/>
</dbReference>
<name>A0A2I0LUH2_COLLI</name>
<keyword evidence="6" id="KW-1185">Reference proteome</keyword>
<evidence type="ECO:0000256" key="1">
    <source>
        <dbReference type="ARBA" id="ARBA00005639"/>
    </source>
</evidence>
<keyword evidence="2" id="KW-0597">Phosphoprotein</keyword>
<dbReference type="AlphaFoldDB" id="A0A2I0LUH2"/>
<evidence type="ECO:0000259" key="4">
    <source>
        <dbReference type="Pfam" id="PF20723"/>
    </source>
</evidence>
<dbReference type="InParanoid" id="A0A2I0LUH2"/>
<evidence type="ECO:0000313" key="6">
    <source>
        <dbReference type="Proteomes" id="UP000053872"/>
    </source>
</evidence>
<dbReference type="Pfam" id="PF04710">
    <property type="entry name" value="Pellino_FHA"/>
    <property type="match status" value="1"/>
</dbReference>
<reference evidence="5 6" key="1">
    <citation type="journal article" date="2013" name="Science">
        <title>Genomic diversity and evolution of the head crest in the rock pigeon.</title>
        <authorList>
            <person name="Shapiro M.D."/>
            <person name="Kronenberg Z."/>
            <person name="Li C."/>
            <person name="Domyan E.T."/>
            <person name="Pan H."/>
            <person name="Campbell M."/>
            <person name="Tan H."/>
            <person name="Huff C.D."/>
            <person name="Hu H."/>
            <person name="Vickrey A.I."/>
            <person name="Nielsen S.C."/>
            <person name="Stringham S.A."/>
            <person name="Hu H."/>
            <person name="Willerslev E."/>
            <person name="Gilbert M.T."/>
            <person name="Yandell M."/>
            <person name="Zhang G."/>
            <person name="Wang J."/>
        </authorList>
    </citation>
    <scope>NUCLEOTIDE SEQUENCE [LARGE SCALE GENOMIC DNA]</scope>
    <source>
        <tissue evidence="5">Blood</tissue>
    </source>
</reference>
<feature type="domain" description="Pellino FHA" evidence="3">
    <location>
        <begin position="104"/>
        <end position="351"/>
    </location>
</feature>
<proteinExistence type="inferred from homology"/>
<dbReference type="InterPro" id="IPR006800">
    <property type="entry name" value="Pellino_fam"/>
</dbReference>
<organism evidence="5 6">
    <name type="scientific">Columba livia</name>
    <name type="common">Rock dove</name>
    <dbReference type="NCBI Taxonomy" id="8932"/>
    <lineage>
        <taxon>Eukaryota</taxon>
        <taxon>Metazoa</taxon>
        <taxon>Chordata</taxon>
        <taxon>Craniata</taxon>
        <taxon>Vertebrata</taxon>
        <taxon>Euteleostomi</taxon>
        <taxon>Archelosauria</taxon>
        <taxon>Archosauria</taxon>
        <taxon>Dinosauria</taxon>
        <taxon>Saurischia</taxon>
        <taxon>Theropoda</taxon>
        <taxon>Coelurosauria</taxon>
        <taxon>Aves</taxon>
        <taxon>Neognathae</taxon>
        <taxon>Neoaves</taxon>
        <taxon>Columbimorphae</taxon>
        <taxon>Columbiformes</taxon>
        <taxon>Columbidae</taxon>
        <taxon>Columba</taxon>
    </lineage>
</organism>
<dbReference type="PANTHER" id="PTHR12098">
    <property type="entry name" value="E3 UBIQUITIN-PROTEIN LIGASE PELLINO-RELATED"/>
    <property type="match status" value="1"/>
</dbReference>
<gene>
    <name evidence="5" type="primary">PELI2</name>
    <name evidence="5" type="ORF">A306_00012057</name>
</gene>
<dbReference type="GO" id="GO:0000209">
    <property type="term" value="P:protein polyubiquitination"/>
    <property type="evidence" value="ECO:0007669"/>
    <property type="project" value="InterPro"/>
</dbReference>
<protein>
    <submittedName>
        <fullName evidence="5">Pellino E3 ubiquitin protein ligase family member 2</fullName>
    </submittedName>
</protein>
<dbReference type="PANTHER" id="PTHR12098:SF5">
    <property type="entry name" value="E3 UBIQUITIN-PROTEIN LIGASE PELLINO HOMOLOG 2"/>
    <property type="match status" value="1"/>
</dbReference>
<dbReference type="STRING" id="8932.A0A2I0LUH2"/>
<dbReference type="Pfam" id="PF20723">
    <property type="entry name" value="Pellino_RING"/>
    <property type="match status" value="1"/>
</dbReference>
<dbReference type="InterPro" id="IPR048334">
    <property type="entry name" value="Pellino_FHA"/>
</dbReference>
<accession>A0A2I0LUH2</accession>
<dbReference type="GO" id="GO:0061630">
    <property type="term" value="F:ubiquitin protein ligase activity"/>
    <property type="evidence" value="ECO:0007669"/>
    <property type="project" value="InterPro"/>
</dbReference>
<sequence length="499" mass="55461">MELQMEHQVWPLPLEGNNTGESPRTLCMVSLDVATKNQRRNHTGYLHVNVYVWLIPPVKEEPWMDSLTHFAPSSQDKDIVTKLPLSFSVSQAGGVLSQPFLFLSRYNGSLPNGDRGRRKSRFALYKRPKANGVKPSTVHVISTPQASKAISCKGQHSISYTLSRNQTVVVEYTHDKDTDMFQVGRSTESPIDFVVTDTISGTQNNDETQITQSTISRFACRIVCDRSPPYTARIFAAGFDSSKNIFLGEKAAKWKNPDGHMDGLTTNGVLVMHPKGGFTEESKPGVWREISVCGDVYTLRETRSAQQRGKLVENETNVLQDGSLIDLCGATLLWRTADGLFHAPTQKHIEALRQEINAARPQCPVGLNTLAFPSINRKDVVEEKQPWAYLSCGHVHGYHNWGHRSDTEANERECPMCRTVGPYVPLWLGCEAGFYVDAGPPTHAFTPCGHVCSEKSAKYWSQIPLPHGTHAFHAACPFCATQLSGEHNCIKLIFQGPID</sequence>
<dbReference type="Proteomes" id="UP000053872">
    <property type="component" value="Unassembled WGS sequence"/>
</dbReference>
<dbReference type="GO" id="GO:0008592">
    <property type="term" value="P:regulation of Toll signaling pathway"/>
    <property type="evidence" value="ECO:0007669"/>
    <property type="project" value="InterPro"/>
</dbReference>
<evidence type="ECO:0000256" key="2">
    <source>
        <dbReference type="ARBA" id="ARBA00022553"/>
    </source>
</evidence>
<comment type="similarity">
    <text evidence="1">Belongs to the pellino family.</text>
</comment>
<evidence type="ECO:0000313" key="5">
    <source>
        <dbReference type="EMBL" id="PKK21081.1"/>
    </source>
</evidence>
<feature type="domain" description="Pellino RING" evidence="4">
    <location>
        <begin position="356"/>
        <end position="499"/>
    </location>
</feature>
<comment type="caution">
    <text evidence="5">The sequence shown here is derived from an EMBL/GenBank/DDBJ whole genome shotgun (WGS) entry which is preliminary data.</text>
</comment>
<dbReference type="InterPro" id="IPR048335">
    <property type="entry name" value="Pellino_RING"/>
</dbReference>
<evidence type="ECO:0000259" key="3">
    <source>
        <dbReference type="Pfam" id="PF04710"/>
    </source>
</evidence>